<keyword evidence="2" id="KW-1185">Reference proteome</keyword>
<dbReference type="AlphaFoldDB" id="A0A6H5I3P4"/>
<evidence type="ECO:0000313" key="1">
    <source>
        <dbReference type="EMBL" id="CAB0030465.1"/>
    </source>
</evidence>
<dbReference type="EMBL" id="CADCXV010000482">
    <property type="protein sequence ID" value="CAB0030465.1"/>
    <property type="molecule type" value="Genomic_DNA"/>
</dbReference>
<proteinExistence type="predicted"/>
<reference evidence="1 2" key="1">
    <citation type="submission" date="2020-02" db="EMBL/GenBank/DDBJ databases">
        <authorList>
            <person name="Ferguson B K."/>
        </authorList>
    </citation>
    <scope>NUCLEOTIDE SEQUENCE [LARGE SCALE GENOMIC DNA]</scope>
</reference>
<accession>A0A6H5I3P4</accession>
<protein>
    <submittedName>
        <fullName evidence="1">Uncharacterized protein</fullName>
    </submittedName>
</protein>
<gene>
    <name evidence="1" type="ORF">TBRA_LOCUS2467</name>
</gene>
<name>A0A6H5I3P4_9HYME</name>
<evidence type="ECO:0000313" key="2">
    <source>
        <dbReference type="Proteomes" id="UP000479190"/>
    </source>
</evidence>
<sequence>MIAFATLSTPGWPIRCTRYKYNSSTTFPTESRLFSRLDPPRCLFGAPGSRDVFATLTPWVAFSVHQGKTYSPNDDFSQEVEMFSLLYPPRGLFVCTRYEYSLNDDFLRGRRDVFATLSTWVGAYSVH</sequence>
<organism evidence="1 2">
    <name type="scientific">Trichogramma brassicae</name>
    <dbReference type="NCBI Taxonomy" id="86971"/>
    <lineage>
        <taxon>Eukaryota</taxon>
        <taxon>Metazoa</taxon>
        <taxon>Ecdysozoa</taxon>
        <taxon>Arthropoda</taxon>
        <taxon>Hexapoda</taxon>
        <taxon>Insecta</taxon>
        <taxon>Pterygota</taxon>
        <taxon>Neoptera</taxon>
        <taxon>Endopterygota</taxon>
        <taxon>Hymenoptera</taxon>
        <taxon>Apocrita</taxon>
        <taxon>Proctotrupomorpha</taxon>
        <taxon>Chalcidoidea</taxon>
        <taxon>Trichogrammatidae</taxon>
        <taxon>Trichogramma</taxon>
    </lineage>
</organism>
<dbReference type="Proteomes" id="UP000479190">
    <property type="component" value="Unassembled WGS sequence"/>
</dbReference>